<keyword evidence="8 15" id="KW-0675">Receptor</keyword>
<evidence type="ECO:0000256" key="8">
    <source>
        <dbReference type="ARBA" id="ARBA00023170"/>
    </source>
</evidence>
<dbReference type="Gene3D" id="2.40.170.20">
    <property type="entry name" value="TonB-dependent receptor, beta-barrel domain"/>
    <property type="match status" value="1"/>
</dbReference>
<evidence type="ECO:0000256" key="7">
    <source>
        <dbReference type="ARBA" id="ARBA00023136"/>
    </source>
</evidence>
<evidence type="ECO:0000256" key="1">
    <source>
        <dbReference type="ARBA" id="ARBA00004571"/>
    </source>
</evidence>
<keyword evidence="9 10" id="KW-0998">Cell outer membrane</keyword>
<dbReference type="PROSITE" id="PS52016">
    <property type="entry name" value="TONB_DEPENDENT_REC_3"/>
    <property type="match status" value="1"/>
</dbReference>
<dbReference type="InterPro" id="IPR039426">
    <property type="entry name" value="TonB-dep_rcpt-like"/>
</dbReference>
<protein>
    <submittedName>
        <fullName evidence="15">TonB-dependent receptor</fullName>
    </submittedName>
</protein>
<comment type="caution">
    <text evidence="15">The sequence shown here is derived from an EMBL/GenBank/DDBJ whole genome shotgun (WGS) entry which is preliminary data.</text>
</comment>
<dbReference type="CDD" id="cd01347">
    <property type="entry name" value="ligand_gated_channel"/>
    <property type="match status" value="1"/>
</dbReference>
<dbReference type="InterPro" id="IPR012910">
    <property type="entry name" value="Plug_dom"/>
</dbReference>
<keyword evidence="4 10" id="KW-0812">Transmembrane</keyword>
<feature type="chain" id="PRO_5046031666" evidence="12">
    <location>
        <begin position="22"/>
        <end position="702"/>
    </location>
</feature>
<dbReference type="InterPro" id="IPR037066">
    <property type="entry name" value="Plug_dom_sf"/>
</dbReference>
<accession>A0ABS3YMR4</accession>
<sequence length="702" mass="79361">MLKQLYYIVPAMLCCYLTARAQQTEPDTTSRESLDEVVVTATRTPRSIKNVPVPVTVIGQDKIERMGALRLNEVLTEQVGLQIISDHGTGIQLQGLSSDYILILIDGEPVIGRTAGTLDLTRLAIGNIQRIEIVKGPSSSLYGSEAMGGVINIITKKIPAAYTGQVRARVRRYNTIDLTAEAARQNERWGWYLFVNRLSTNGYNTTDSISKAIPAYTAWTFNPKLQIKLSSKWELTLNTRFYLEEQKNNLAVAEGNGLHLLKDRTRNTDLNIAPVLTFKPNNDNRLQVRNYITAYHTKTFIDYQPENTPYDESYFNQQFYRTEAQYDHSFSEAHTSTIGAGNIIEAVEATRYDNNNKLTQQYIFGQHQWMPSKQFNLVAGFRYDRHNQYRDRISPKLSLRWNVNRRLSIQASAGGGYKAPDFRQMLLNFTNPVAGYSVFGTSVVGAGISRLQAEGQISSLYLDPATIQNIKAESSIAFNTSVLYTPANRLTVQLNVFRNNISDLIDTRPIALKTNGQNVFSYFNYNKVFTQGIEFQSSYSLPFGLQVSAAYQYLDAKDATVWDNIKAGNVYYRDASNVDRKVKRQDYGGLYNRSKHSGNIKLLYDDTRFNYNVSLRGIYRGKFGYGGDVNSNAILDDPAEYADGYTVWNLSAQKFFNKITVEAGVNNLFKATNTYDPLLAGRQWYVGAALRFVKNTRQQTSK</sequence>
<evidence type="ECO:0000313" key="16">
    <source>
        <dbReference type="Proteomes" id="UP000677244"/>
    </source>
</evidence>
<dbReference type="PANTHER" id="PTHR30069:SF29">
    <property type="entry name" value="HEMOGLOBIN AND HEMOGLOBIN-HAPTOGLOBIN-BINDING PROTEIN 1-RELATED"/>
    <property type="match status" value="1"/>
</dbReference>
<gene>
    <name evidence="15" type="ORF">J7I42_02795</name>
</gene>
<keyword evidence="7 10" id="KW-0472">Membrane</keyword>
<comment type="subcellular location">
    <subcellularLocation>
        <location evidence="1 10">Cell outer membrane</location>
        <topology evidence="1 10">Multi-pass membrane protein</topology>
    </subcellularLocation>
</comment>
<evidence type="ECO:0000313" key="15">
    <source>
        <dbReference type="EMBL" id="MBO9199175.1"/>
    </source>
</evidence>
<keyword evidence="3 10" id="KW-1134">Transmembrane beta strand</keyword>
<dbReference type="Gene3D" id="2.170.130.10">
    <property type="entry name" value="TonB-dependent receptor, plug domain"/>
    <property type="match status" value="1"/>
</dbReference>
<dbReference type="Pfam" id="PF07715">
    <property type="entry name" value="Plug"/>
    <property type="match status" value="1"/>
</dbReference>
<name>A0ABS3YMR4_9BACT</name>
<dbReference type="RefSeq" id="WP_209137248.1">
    <property type="nucleotide sequence ID" value="NZ_JAGHKO010000001.1"/>
</dbReference>
<dbReference type="SUPFAM" id="SSF56935">
    <property type="entry name" value="Porins"/>
    <property type="match status" value="1"/>
</dbReference>
<evidence type="ECO:0000256" key="2">
    <source>
        <dbReference type="ARBA" id="ARBA00022448"/>
    </source>
</evidence>
<evidence type="ECO:0000256" key="11">
    <source>
        <dbReference type="RuleBase" id="RU003357"/>
    </source>
</evidence>
<evidence type="ECO:0000256" key="12">
    <source>
        <dbReference type="SAM" id="SignalP"/>
    </source>
</evidence>
<evidence type="ECO:0000256" key="3">
    <source>
        <dbReference type="ARBA" id="ARBA00022452"/>
    </source>
</evidence>
<organism evidence="15 16">
    <name type="scientific">Niastella soli</name>
    <dbReference type="NCBI Taxonomy" id="2821487"/>
    <lineage>
        <taxon>Bacteria</taxon>
        <taxon>Pseudomonadati</taxon>
        <taxon>Bacteroidota</taxon>
        <taxon>Chitinophagia</taxon>
        <taxon>Chitinophagales</taxon>
        <taxon>Chitinophagaceae</taxon>
        <taxon>Niastella</taxon>
    </lineage>
</organism>
<reference evidence="15 16" key="1">
    <citation type="submission" date="2021-03" db="EMBL/GenBank/DDBJ databases">
        <title>Assistant Professor.</title>
        <authorList>
            <person name="Huq M.A."/>
        </authorList>
    </citation>
    <scope>NUCLEOTIDE SEQUENCE [LARGE SCALE GENOMIC DNA]</scope>
    <source>
        <strain evidence="15 16">MAH-29</strain>
    </source>
</reference>
<dbReference type="InterPro" id="IPR000531">
    <property type="entry name" value="Beta-barrel_TonB"/>
</dbReference>
<keyword evidence="2 10" id="KW-0813">Transport</keyword>
<keyword evidence="16" id="KW-1185">Reference proteome</keyword>
<comment type="similarity">
    <text evidence="10 11">Belongs to the TonB-dependent receptor family.</text>
</comment>
<dbReference type="Proteomes" id="UP000677244">
    <property type="component" value="Unassembled WGS sequence"/>
</dbReference>
<evidence type="ECO:0000256" key="5">
    <source>
        <dbReference type="ARBA" id="ARBA00022729"/>
    </source>
</evidence>
<evidence type="ECO:0000259" key="14">
    <source>
        <dbReference type="Pfam" id="PF07715"/>
    </source>
</evidence>
<keyword evidence="5 12" id="KW-0732">Signal</keyword>
<dbReference type="EMBL" id="JAGHKO010000001">
    <property type="protein sequence ID" value="MBO9199175.1"/>
    <property type="molecule type" value="Genomic_DNA"/>
</dbReference>
<evidence type="ECO:0000259" key="13">
    <source>
        <dbReference type="Pfam" id="PF00593"/>
    </source>
</evidence>
<keyword evidence="6 11" id="KW-0798">TonB box</keyword>
<proteinExistence type="inferred from homology"/>
<dbReference type="InterPro" id="IPR036942">
    <property type="entry name" value="Beta-barrel_TonB_sf"/>
</dbReference>
<feature type="domain" description="TonB-dependent receptor plug" evidence="14">
    <location>
        <begin position="48"/>
        <end position="150"/>
    </location>
</feature>
<dbReference type="Pfam" id="PF00593">
    <property type="entry name" value="TonB_dep_Rec_b-barrel"/>
    <property type="match status" value="1"/>
</dbReference>
<evidence type="ECO:0000256" key="10">
    <source>
        <dbReference type="PROSITE-ProRule" id="PRU01360"/>
    </source>
</evidence>
<evidence type="ECO:0000256" key="6">
    <source>
        <dbReference type="ARBA" id="ARBA00023077"/>
    </source>
</evidence>
<evidence type="ECO:0000256" key="9">
    <source>
        <dbReference type="ARBA" id="ARBA00023237"/>
    </source>
</evidence>
<feature type="domain" description="TonB-dependent receptor-like beta-barrel" evidence="13">
    <location>
        <begin position="187"/>
        <end position="668"/>
    </location>
</feature>
<evidence type="ECO:0000256" key="4">
    <source>
        <dbReference type="ARBA" id="ARBA00022692"/>
    </source>
</evidence>
<dbReference type="PANTHER" id="PTHR30069">
    <property type="entry name" value="TONB-DEPENDENT OUTER MEMBRANE RECEPTOR"/>
    <property type="match status" value="1"/>
</dbReference>
<feature type="signal peptide" evidence="12">
    <location>
        <begin position="1"/>
        <end position="21"/>
    </location>
</feature>